<evidence type="ECO:0000313" key="1">
    <source>
        <dbReference type="EMBL" id="CAF3612989.1"/>
    </source>
</evidence>
<evidence type="ECO:0000313" key="2">
    <source>
        <dbReference type="Proteomes" id="UP000663844"/>
    </source>
</evidence>
<gene>
    <name evidence="1" type="ORF">OXD698_LOCUS7021</name>
</gene>
<organism evidence="1 2">
    <name type="scientific">Adineta steineri</name>
    <dbReference type="NCBI Taxonomy" id="433720"/>
    <lineage>
        <taxon>Eukaryota</taxon>
        <taxon>Metazoa</taxon>
        <taxon>Spiralia</taxon>
        <taxon>Gnathifera</taxon>
        <taxon>Rotifera</taxon>
        <taxon>Eurotatoria</taxon>
        <taxon>Bdelloidea</taxon>
        <taxon>Adinetida</taxon>
        <taxon>Adinetidae</taxon>
        <taxon>Adineta</taxon>
    </lineage>
</organism>
<dbReference type="InterPro" id="IPR032675">
    <property type="entry name" value="LRR_dom_sf"/>
</dbReference>
<sequence length="214" mass="25774">MNYFSLSSYRPTKEYDTYILPLIRQMKHLEELMLSINVYGRSTLIDGIHLENEMLIYLPKLQIFRLDLIYFHYHVIKMIYRVYPFTYEFFLRIARAFPLITELTVLNNRVYNNTDENTNQIKSIVEFHHLTFLTIHFQQDIYVEQFLVNTNTYIPNLINLTISYDNLATVTNNFTRHSTRHNCSKVEILKFTTCPITVHPKEFYLHFPCLELIR</sequence>
<protein>
    <submittedName>
        <fullName evidence="1">Uncharacterized protein</fullName>
    </submittedName>
</protein>
<dbReference type="SUPFAM" id="SSF52047">
    <property type="entry name" value="RNI-like"/>
    <property type="match status" value="1"/>
</dbReference>
<proteinExistence type="predicted"/>
<name>A0A818P2B9_9BILA</name>
<reference evidence="1" key="1">
    <citation type="submission" date="2021-02" db="EMBL/GenBank/DDBJ databases">
        <authorList>
            <person name="Nowell W R."/>
        </authorList>
    </citation>
    <scope>NUCLEOTIDE SEQUENCE</scope>
</reference>
<dbReference type="EMBL" id="CAJOAZ010000315">
    <property type="protein sequence ID" value="CAF3612989.1"/>
    <property type="molecule type" value="Genomic_DNA"/>
</dbReference>
<accession>A0A818P2B9</accession>
<comment type="caution">
    <text evidence="1">The sequence shown here is derived from an EMBL/GenBank/DDBJ whole genome shotgun (WGS) entry which is preliminary data.</text>
</comment>
<dbReference type="Proteomes" id="UP000663844">
    <property type="component" value="Unassembled WGS sequence"/>
</dbReference>
<dbReference type="AlphaFoldDB" id="A0A818P2B9"/>
<dbReference type="Gene3D" id="3.80.10.10">
    <property type="entry name" value="Ribonuclease Inhibitor"/>
    <property type="match status" value="1"/>
</dbReference>